<dbReference type="EMBL" id="REFY01000002">
    <property type="protein sequence ID" value="RQG91125.1"/>
    <property type="molecule type" value="Genomic_DNA"/>
</dbReference>
<keyword evidence="1" id="KW-1133">Transmembrane helix</keyword>
<gene>
    <name evidence="2" type="ORF">EA462_03775</name>
</gene>
<organism evidence="2 3">
    <name type="scientific">Natrarchaeobius halalkaliphilus</name>
    <dbReference type="NCBI Taxonomy" id="1679091"/>
    <lineage>
        <taxon>Archaea</taxon>
        <taxon>Methanobacteriati</taxon>
        <taxon>Methanobacteriota</taxon>
        <taxon>Stenosarchaea group</taxon>
        <taxon>Halobacteria</taxon>
        <taxon>Halobacteriales</taxon>
        <taxon>Natrialbaceae</taxon>
        <taxon>Natrarchaeobius</taxon>
    </lineage>
</organism>
<dbReference type="AlphaFoldDB" id="A0A3N6P5Z9"/>
<feature type="transmembrane region" description="Helical" evidence="1">
    <location>
        <begin position="38"/>
        <end position="58"/>
    </location>
</feature>
<keyword evidence="3" id="KW-1185">Reference proteome</keyword>
<protein>
    <submittedName>
        <fullName evidence="2">Uncharacterized protein</fullName>
    </submittedName>
</protein>
<feature type="transmembrane region" description="Helical" evidence="1">
    <location>
        <begin position="108"/>
        <end position="128"/>
    </location>
</feature>
<dbReference type="OrthoDB" id="201480at2157"/>
<sequence>MVSRENLVIVSSFVLLVLALAGIGIVDGATTVALGEYPLVMYLLFAGLTIVGPQLYLAATDDDVPPRTRVRFATIVWGLFALVMADVSRAEAVLGSGILGADLETLQHLAILAIGGGAFVALVCHEFVAGYRSQETDESQSAR</sequence>
<comment type="caution">
    <text evidence="2">The sequence shown here is derived from an EMBL/GenBank/DDBJ whole genome shotgun (WGS) entry which is preliminary data.</text>
</comment>
<proteinExistence type="predicted"/>
<dbReference type="Proteomes" id="UP000273828">
    <property type="component" value="Unassembled WGS sequence"/>
</dbReference>
<keyword evidence="1" id="KW-0472">Membrane</keyword>
<accession>A0A3N6P5Z9</accession>
<evidence type="ECO:0000256" key="1">
    <source>
        <dbReference type="SAM" id="Phobius"/>
    </source>
</evidence>
<keyword evidence="1" id="KW-0812">Transmembrane</keyword>
<feature type="transmembrane region" description="Helical" evidence="1">
    <location>
        <begin position="70"/>
        <end position="88"/>
    </location>
</feature>
<evidence type="ECO:0000313" key="3">
    <source>
        <dbReference type="Proteomes" id="UP000273828"/>
    </source>
</evidence>
<evidence type="ECO:0000313" key="2">
    <source>
        <dbReference type="EMBL" id="RQG91125.1"/>
    </source>
</evidence>
<name>A0A3N6P5Z9_9EURY</name>
<reference evidence="2 3" key="1">
    <citation type="submission" date="2018-10" db="EMBL/GenBank/DDBJ databases">
        <title>Natrarchaeobius chitinivorans gen. nov., sp. nov., and Natrarchaeobius haloalkaliphilus sp. nov., alkaliphilic, chitin-utilizing haloarchaea from hypersaline alkaline lakes.</title>
        <authorList>
            <person name="Sorokin D.Y."/>
            <person name="Elcheninov A.G."/>
            <person name="Kostrikina N.A."/>
            <person name="Bale N.J."/>
            <person name="Sinninghe Damste J.S."/>
            <person name="Khijniak T.V."/>
            <person name="Kublanov I.V."/>
            <person name="Toshchakov S.V."/>
        </authorList>
    </citation>
    <scope>NUCLEOTIDE SEQUENCE [LARGE SCALE GENOMIC DNA]</scope>
    <source>
        <strain evidence="2 3">AArcht-Sl</strain>
    </source>
</reference>
<dbReference type="RefSeq" id="WP_124177240.1">
    <property type="nucleotide sequence ID" value="NZ_REFY01000002.1"/>
</dbReference>